<evidence type="ECO:0000313" key="11">
    <source>
        <dbReference type="EMBL" id="SFP68048.1"/>
    </source>
</evidence>
<dbReference type="InterPro" id="IPR000014">
    <property type="entry name" value="PAS"/>
</dbReference>
<dbReference type="EC" id="2.7.13.3" evidence="2"/>
<dbReference type="Gene3D" id="3.30.450.20">
    <property type="entry name" value="PAS domain"/>
    <property type="match status" value="2"/>
</dbReference>
<dbReference type="SMART" id="SM00091">
    <property type="entry name" value="PAS"/>
    <property type="match status" value="1"/>
</dbReference>
<dbReference type="InterPro" id="IPR003594">
    <property type="entry name" value="HATPase_dom"/>
</dbReference>
<dbReference type="RefSeq" id="WP_092913335.1">
    <property type="nucleotide sequence ID" value="NZ_FOXB01000032.1"/>
</dbReference>
<evidence type="ECO:0000256" key="9">
    <source>
        <dbReference type="SAM" id="Phobius"/>
    </source>
</evidence>
<dbReference type="PANTHER" id="PTHR43065">
    <property type="entry name" value="SENSOR HISTIDINE KINASE"/>
    <property type="match status" value="1"/>
</dbReference>
<reference evidence="11 12" key="1">
    <citation type="submission" date="2016-10" db="EMBL/GenBank/DDBJ databases">
        <authorList>
            <person name="de Groot N.N."/>
        </authorList>
    </citation>
    <scope>NUCLEOTIDE SEQUENCE [LARGE SCALE GENOMIC DNA]</scope>
    <source>
        <strain evidence="11 12">EP1-55-1</strain>
    </source>
</reference>
<dbReference type="AlphaFoldDB" id="A0A1I5SB94"/>
<accession>A0A1I5SB94</accession>
<evidence type="ECO:0000256" key="1">
    <source>
        <dbReference type="ARBA" id="ARBA00000085"/>
    </source>
</evidence>
<keyword evidence="7" id="KW-0067">ATP-binding</keyword>
<keyword evidence="6" id="KW-0418">Kinase</keyword>
<dbReference type="InterPro" id="IPR036890">
    <property type="entry name" value="HATPase_C_sf"/>
</dbReference>
<gene>
    <name evidence="11" type="ORF">SAMN05216234_13225</name>
</gene>
<keyword evidence="5" id="KW-0547">Nucleotide-binding</keyword>
<dbReference type="GO" id="GO:0005524">
    <property type="term" value="F:ATP binding"/>
    <property type="evidence" value="ECO:0007669"/>
    <property type="project" value="UniProtKB-KW"/>
</dbReference>
<name>A0A1I5SB94_9BACT</name>
<keyword evidence="9" id="KW-1133">Transmembrane helix</keyword>
<dbReference type="STRING" id="223786.SAMN05216234_13225"/>
<dbReference type="NCBIfam" id="TIGR00229">
    <property type="entry name" value="sensory_box"/>
    <property type="match status" value="1"/>
</dbReference>
<evidence type="ECO:0000259" key="10">
    <source>
        <dbReference type="PROSITE" id="PS50109"/>
    </source>
</evidence>
<keyword evidence="4" id="KW-0808">Transferase</keyword>
<evidence type="ECO:0000256" key="8">
    <source>
        <dbReference type="ARBA" id="ARBA00023012"/>
    </source>
</evidence>
<dbReference type="InterPro" id="IPR005467">
    <property type="entry name" value="His_kinase_dom"/>
</dbReference>
<dbReference type="Pfam" id="PF22673">
    <property type="entry name" value="MCP-like_PDC_1"/>
    <property type="match status" value="1"/>
</dbReference>
<dbReference type="Pfam" id="PF13426">
    <property type="entry name" value="PAS_9"/>
    <property type="match status" value="1"/>
</dbReference>
<dbReference type="PANTHER" id="PTHR43065:SF10">
    <property type="entry name" value="PEROXIDE STRESS-ACTIVATED HISTIDINE KINASE MAK3"/>
    <property type="match status" value="1"/>
</dbReference>
<dbReference type="Gene3D" id="3.30.565.10">
    <property type="entry name" value="Histidine kinase-like ATPase, C-terminal domain"/>
    <property type="match status" value="1"/>
</dbReference>
<keyword evidence="12" id="KW-1185">Reference proteome</keyword>
<organism evidence="11 12">
    <name type="scientific">Hydrogenimonas thermophila</name>
    <dbReference type="NCBI Taxonomy" id="223786"/>
    <lineage>
        <taxon>Bacteria</taxon>
        <taxon>Pseudomonadati</taxon>
        <taxon>Campylobacterota</taxon>
        <taxon>Epsilonproteobacteria</taxon>
        <taxon>Campylobacterales</taxon>
        <taxon>Hydrogenimonadaceae</taxon>
        <taxon>Hydrogenimonas</taxon>
    </lineage>
</organism>
<protein>
    <recommendedName>
        <fullName evidence="2">histidine kinase</fullName>
        <ecNumber evidence="2">2.7.13.3</ecNumber>
    </recommendedName>
</protein>
<evidence type="ECO:0000313" key="12">
    <source>
        <dbReference type="Proteomes" id="UP000199227"/>
    </source>
</evidence>
<dbReference type="Pfam" id="PF02518">
    <property type="entry name" value="HATPase_c"/>
    <property type="match status" value="1"/>
</dbReference>
<proteinExistence type="predicted"/>
<keyword evidence="3" id="KW-0597">Phosphoprotein</keyword>
<dbReference type="OrthoDB" id="9794419at2"/>
<dbReference type="SUPFAM" id="SSF47384">
    <property type="entry name" value="Homodimeric domain of signal transducing histidine kinase"/>
    <property type="match status" value="1"/>
</dbReference>
<dbReference type="EMBL" id="FOXB01000032">
    <property type="protein sequence ID" value="SFP68048.1"/>
    <property type="molecule type" value="Genomic_DNA"/>
</dbReference>
<evidence type="ECO:0000256" key="2">
    <source>
        <dbReference type="ARBA" id="ARBA00012438"/>
    </source>
</evidence>
<evidence type="ECO:0000256" key="3">
    <source>
        <dbReference type="ARBA" id="ARBA00022553"/>
    </source>
</evidence>
<evidence type="ECO:0000256" key="7">
    <source>
        <dbReference type="ARBA" id="ARBA00022840"/>
    </source>
</evidence>
<feature type="domain" description="Histidine kinase" evidence="10">
    <location>
        <begin position="616"/>
        <end position="791"/>
    </location>
</feature>
<keyword evidence="8" id="KW-0902">Two-component regulatory system</keyword>
<sequence length="791" mass="91790">MKINIKDKLRNIFFKTIIIPFIILSLFLATIFILLRNYMFTKVKSLEIEKTEKILNIVIDNEKNIIDYKFANIELLAKLLQKEHEKIFKDRYISDKDVSFKTADNGVFYKTTQKGSSLYYSASTKISKHEKSKALFTENMDTLFKALVDNNKLITSVYFNSYDNMNRIYPFINKIYKQYGPTLIMQNYNFYYLADQKHNPQKKPVWTEAYLDPAGRGWMISCIVPIYNKNFLEGVTGIDITIEEIIDNLLNKKLPFDSKLILISKNGTITAMPKEIEQLTNIQELTTYNYTEIIKNTIKKPKIFNIYKSRNRLFQDISEMIKKKNKIKEVYINNKSYILILDKIKTTNSYLLLITKKSKLLETVNTIQNNSKIIIFILTLISLFLFFIIYKLATKRFSKLSNEITEPIIYLSNISSNFDQNKDNLSYIGTGISEIDTLNQNFINMIKEIKIKNDKLKGFNMELSEKIKSATSELIEKNLKLSEAIENFQNILDMTIEMIVFTKDGKIVDVNKSGVKMVGYSKKSEVIGRDLSDFIPQEELPKIIKAFKSEITPPYETTLINKDGKYLYVLASGKYISLNGQKIRMSTAIDLTEVKRKDELLFQQSKQAQMGEMVKMIAHHWRQPLNAISAASIELTIKKELGELKDDEFIQVNEFIQQQCQEMSKTINTFIQFSQSKSEIKKFNILDVINHVIAIVEIEFKNFNIEIIIENKNIVLLTGYSDMFEQVILNILINARDAYNDNKSAKDKKIYISIDNNQTVSIKDYAGGIKSENIDKLFTPYFTTKEQGKPK</sequence>
<evidence type="ECO:0000256" key="5">
    <source>
        <dbReference type="ARBA" id="ARBA00022741"/>
    </source>
</evidence>
<evidence type="ECO:0000256" key="6">
    <source>
        <dbReference type="ARBA" id="ARBA00022777"/>
    </source>
</evidence>
<dbReference type="CDD" id="cd00130">
    <property type="entry name" value="PAS"/>
    <property type="match status" value="1"/>
</dbReference>
<dbReference type="Proteomes" id="UP000199227">
    <property type="component" value="Unassembled WGS sequence"/>
</dbReference>
<dbReference type="PROSITE" id="PS50109">
    <property type="entry name" value="HIS_KIN"/>
    <property type="match status" value="1"/>
</dbReference>
<dbReference type="InterPro" id="IPR035965">
    <property type="entry name" value="PAS-like_dom_sf"/>
</dbReference>
<evidence type="ECO:0000256" key="4">
    <source>
        <dbReference type="ARBA" id="ARBA00022679"/>
    </source>
</evidence>
<comment type="catalytic activity">
    <reaction evidence="1">
        <text>ATP + protein L-histidine = ADP + protein N-phospho-L-histidine.</text>
        <dbReference type="EC" id="2.7.13.3"/>
    </reaction>
</comment>
<dbReference type="CDD" id="cd00082">
    <property type="entry name" value="HisKA"/>
    <property type="match status" value="1"/>
</dbReference>
<dbReference type="SUPFAM" id="SSF55874">
    <property type="entry name" value="ATPase domain of HSP90 chaperone/DNA topoisomerase II/histidine kinase"/>
    <property type="match status" value="1"/>
</dbReference>
<feature type="transmembrane region" description="Helical" evidence="9">
    <location>
        <begin position="373"/>
        <end position="393"/>
    </location>
</feature>
<dbReference type="InterPro" id="IPR003661">
    <property type="entry name" value="HisK_dim/P_dom"/>
</dbReference>
<dbReference type="SUPFAM" id="SSF55785">
    <property type="entry name" value="PYP-like sensor domain (PAS domain)"/>
    <property type="match status" value="1"/>
</dbReference>
<dbReference type="GO" id="GO:0000155">
    <property type="term" value="F:phosphorelay sensor kinase activity"/>
    <property type="evidence" value="ECO:0007669"/>
    <property type="project" value="InterPro"/>
</dbReference>
<feature type="transmembrane region" description="Helical" evidence="9">
    <location>
        <begin position="12"/>
        <end position="35"/>
    </location>
</feature>
<dbReference type="Gene3D" id="1.10.287.130">
    <property type="match status" value="1"/>
</dbReference>
<keyword evidence="9" id="KW-0472">Membrane</keyword>
<keyword evidence="9" id="KW-0812">Transmembrane</keyword>
<dbReference type="InterPro" id="IPR036097">
    <property type="entry name" value="HisK_dim/P_sf"/>
</dbReference>